<protein>
    <submittedName>
        <fullName evidence="3">Oxidoreductase</fullName>
    </submittedName>
</protein>
<dbReference type="GO" id="GO:0048038">
    <property type="term" value="F:quinone binding"/>
    <property type="evidence" value="ECO:0007669"/>
    <property type="project" value="TreeGrafter"/>
</dbReference>
<dbReference type="Gene3D" id="3.40.50.720">
    <property type="entry name" value="NAD(P)-binding Rossmann-like Domain"/>
    <property type="match status" value="1"/>
</dbReference>
<sequence>MPNDPRALFDIAGKSAIVIGATGSLGQIASHALAGAGANVAICGSREDALSDLRDELATAPGRILPIARRPDSESASDAIVDETIQAFGGVDILVVASGVNDVAPAVDMAPARFEAVLDVNVTSTWLVVRSAGRAMIERGRGGKIVLTSSARGKLGHPAGYSAYCASKAAVDGLVRSFGCEWGKYGITVNGLAPTVFRSPLTSWMFTDEPAAKATRENFLTRIPLGRLGEPEDLAGPILFLSAPASDFLTGHVIYPDGGYTAG</sequence>
<accession>A0A179VG85</accession>
<reference evidence="3 4" key="1">
    <citation type="submission" date="2016-01" db="EMBL/GenBank/DDBJ databases">
        <title>Mycobacterium immunogenum strain CD11_6 genome sequencing and assembly.</title>
        <authorList>
            <person name="Kaur G."/>
            <person name="Nair G.R."/>
            <person name="Mayilraj S."/>
        </authorList>
    </citation>
    <scope>NUCLEOTIDE SEQUENCE [LARGE SCALE GENOMIC DNA]</scope>
    <source>
        <strain evidence="3 4">CD11-6</strain>
    </source>
</reference>
<dbReference type="AlphaFoldDB" id="A0A179VG85"/>
<dbReference type="Proteomes" id="UP000186919">
    <property type="component" value="Unassembled WGS sequence"/>
</dbReference>
<keyword evidence="2" id="KW-0560">Oxidoreductase</keyword>
<evidence type="ECO:0000256" key="2">
    <source>
        <dbReference type="ARBA" id="ARBA00023002"/>
    </source>
</evidence>
<comment type="similarity">
    <text evidence="1">Belongs to the short-chain dehydrogenases/reductases (SDR) family.</text>
</comment>
<dbReference type="InterPro" id="IPR036291">
    <property type="entry name" value="NAD(P)-bd_dom_sf"/>
</dbReference>
<dbReference type="PRINTS" id="PR00081">
    <property type="entry name" value="GDHRDH"/>
</dbReference>
<dbReference type="PROSITE" id="PS00061">
    <property type="entry name" value="ADH_SHORT"/>
    <property type="match status" value="1"/>
</dbReference>
<dbReference type="EMBL" id="LQYE01000001">
    <property type="protein sequence ID" value="OAT70031.1"/>
    <property type="molecule type" value="Genomic_DNA"/>
</dbReference>
<dbReference type="SUPFAM" id="SSF51735">
    <property type="entry name" value="NAD(P)-binding Rossmann-fold domains"/>
    <property type="match status" value="1"/>
</dbReference>
<proteinExistence type="inferred from homology"/>
<dbReference type="InterPro" id="IPR020904">
    <property type="entry name" value="Sc_DH/Rdtase_CS"/>
</dbReference>
<evidence type="ECO:0000313" key="4">
    <source>
        <dbReference type="Proteomes" id="UP000186919"/>
    </source>
</evidence>
<organism evidence="3 4">
    <name type="scientific">Mycobacteroides immunogenum</name>
    <dbReference type="NCBI Taxonomy" id="83262"/>
    <lineage>
        <taxon>Bacteria</taxon>
        <taxon>Bacillati</taxon>
        <taxon>Actinomycetota</taxon>
        <taxon>Actinomycetes</taxon>
        <taxon>Mycobacteriales</taxon>
        <taxon>Mycobacteriaceae</taxon>
        <taxon>Mycobacteroides</taxon>
    </lineage>
</organism>
<dbReference type="PANTHER" id="PTHR42760:SF133">
    <property type="entry name" value="3-OXOACYL-[ACYL-CARRIER-PROTEIN] REDUCTASE"/>
    <property type="match status" value="1"/>
</dbReference>
<dbReference type="GO" id="GO:0006633">
    <property type="term" value="P:fatty acid biosynthetic process"/>
    <property type="evidence" value="ECO:0007669"/>
    <property type="project" value="TreeGrafter"/>
</dbReference>
<dbReference type="PRINTS" id="PR00080">
    <property type="entry name" value="SDRFAMILY"/>
</dbReference>
<dbReference type="GO" id="GO:0016616">
    <property type="term" value="F:oxidoreductase activity, acting on the CH-OH group of donors, NAD or NADP as acceptor"/>
    <property type="evidence" value="ECO:0007669"/>
    <property type="project" value="TreeGrafter"/>
</dbReference>
<dbReference type="FunFam" id="3.40.50.720:FF:000084">
    <property type="entry name" value="Short-chain dehydrogenase reductase"/>
    <property type="match status" value="1"/>
</dbReference>
<dbReference type="InterPro" id="IPR002347">
    <property type="entry name" value="SDR_fam"/>
</dbReference>
<evidence type="ECO:0000256" key="1">
    <source>
        <dbReference type="ARBA" id="ARBA00006484"/>
    </source>
</evidence>
<comment type="caution">
    <text evidence="3">The sequence shown here is derived from an EMBL/GenBank/DDBJ whole genome shotgun (WGS) entry which is preliminary data.</text>
</comment>
<evidence type="ECO:0000313" key="3">
    <source>
        <dbReference type="EMBL" id="OAT70031.1"/>
    </source>
</evidence>
<dbReference type="Pfam" id="PF13561">
    <property type="entry name" value="adh_short_C2"/>
    <property type="match status" value="1"/>
</dbReference>
<dbReference type="PANTHER" id="PTHR42760">
    <property type="entry name" value="SHORT-CHAIN DEHYDROGENASES/REDUCTASES FAMILY MEMBER"/>
    <property type="match status" value="1"/>
</dbReference>
<name>A0A179VG85_9MYCO</name>
<gene>
    <name evidence="3" type="ORF">AWB85_01125</name>
</gene>
<dbReference type="RefSeq" id="WP_064627172.1">
    <property type="nucleotide sequence ID" value="NZ_LQYE01000001.1"/>
</dbReference>